<dbReference type="AlphaFoldDB" id="A0A1I1WTY7"/>
<sequence>MSTDTPAEAPARPLAAPALPPGNPGEPFDERALLAHYVLRDFENAVAEVEQTLRAADADMAAAAGAPESGEGADDEAAAQRRQDIARHIVTGAWLNRHNPDWDPALPETHRPDPNDPLLALLKDIAAKDGAAAAA</sequence>
<evidence type="ECO:0000256" key="1">
    <source>
        <dbReference type="SAM" id="MobiDB-lite"/>
    </source>
</evidence>
<feature type="region of interest" description="Disordered" evidence="1">
    <location>
        <begin position="1"/>
        <end position="29"/>
    </location>
</feature>
<dbReference type="OrthoDB" id="8819631at2"/>
<protein>
    <submittedName>
        <fullName evidence="2">Uncharacterized protein</fullName>
    </submittedName>
</protein>
<feature type="compositionally biased region" description="Low complexity" evidence="1">
    <location>
        <begin position="1"/>
        <end position="17"/>
    </location>
</feature>
<organism evidence="2 3">
    <name type="scientific">Paracidovorax konjaci</name>
    <dbReference type="NCBI Taxonomy" id="32040"/>
    <lineage>
        <taxon>Bacteria</taxon>
        <taxon>Pseudomonadati</taxon>
        <taxon>Pseudomonadota</taxon>
        <taxon>Betaproteobacteria</taxon>
        <taxon>Burkholderiales</taxon>
        <taxon>Comamonadaceae</taxon>
        <taxon>Paracidovorax</taxon>
    </lineage>
</organism>
<gene>
    <name evidence="2" type="ORF">SAMN04489710_11111</name>
</gene>
<dbReference type="Proteomes" id="UP000199517">
    <property type="component" value="Unassembled WGS sequence"/>
</dbReference>
<proteinExistence type="predicted"/>
<evidence type="ECO:0000313" key="3">
    <source>
        <dbReference type="Proteomes" id="UP000199517"/>
    </source>
</evidence>
<feature type="compositionally biased region" description="Low complexity" evidence="1">
    <location>
        <begin position="59"/>
        <end position="70"/>
    </location>
</feature>
<keyword evidence="3" id="KW-1185">Reference proteome</keyword>
<dbReference type="RefSeq" id="WP_092954246.1">
    <property type="nucleotide sequence ID" value="NZ_FOMQ01000011.1"/>
</dbReference>
<name>A0A1I1WTY7_9BURK</name>
<feature type="region of interest" description="Disordered" evidence="1">
    <location>
        <begin position="96"/>
        <end position="117"/>
    </location>
</feature>
<dbReference type="EMBL" id="FOMQ01000011">
    <property type="protein sequence ID" value="SFD98664.1"/>
    <property type="molecule type" value="Genomic_DNA"/>
</dbReference>
<accession>A0A1I1WTY7</accession>
<reference evidence="3" key="1">
    <citation type="submission" date="2016-10" db="EMBL/GenBank/DDBJ databases">
        <authorList>
            <person name="Varghese N."/>
            <person name="Submissions S."/>
        </authorList>
    </citation>
    <scope>NUCLEOTIDE SEQUENCE [LARGE SCALE GENOMIC DNA]</scope>
    <source>
        <strain evidence="3">DSM 7481</strain>
    </source>
</reference>
<feature type="region of interest" description="Disordered" evidence="1">
    <location>
        <begin position="59"/>
        <end position="82"/>
    </location>
</feature>
<evidence type="ECO:0000313" key="2">
    <source>
        <dbReference type="EMBL" id="SFD98664.1"/>
    </source>
</evidence>